<dbReference type="AlphaFoldDB" id="A0A3P3XL51"/>
<protein>
    <submittedName>
        <fullName evidence="2">Phage terminase, small subunit, P27 family</fullName>
    </submittedName>
</protein>
<organism evidence="2">
    <name type="scientific">uncultured spirochete</name>
    <dbReference type="NCBI Taxonomy" id="156406"/>
    <lineage>
        <taxon>Bacteria</taxon>
        <taxon>Pseudomonadati</taxon>
        <taxon>Spirochaetota</taxon>
        <taxon>Spirochaetia</taxon>
        <taxon>Spirochaetales</taxon>
        <taxon>environmental samples</taxon>
    </lineage>
</organism>
<feature type="compositionally biased region" description="Basic and acidic residues" evidence="1">
    <location>
        <begin position="142"/>
        <end position="152"/>
    </location>
</feature>
<evidence type="ECO:0000313" key="2">
    <source>
        <dbReference type="EMBL" id="SLM15276.1"/>
    </source>
</evidence>
<feature type="region of interest" description="Disordered" evidence="1">
    <location>
        <begin position="140"/>
        <end position="164"/>
    </location>
</feature>
<reference evidence="2" key="1">
    <citation type="submission" date="2017-02" db="EMBL/GenBank/DDBJ databases">
        <authorList>
            <person name="Regsiter A."/>
            <person name="William W."/>
        </authorList>
    </citation>
    <scope>NUCLEOTIDE SEQUENCE</scope>
    <source>
        <strain evidence="2">Bib</strain>
    </source>
</reference>
<dbReference type="EMBL" id="FWDM01000036">
    <property type="protein sequence ID" value="SLM15276.1"/>
    <property type="molecule type" value="Genomic_DNA"/>
</dbReference>
<dbReference type="InterPro" id="IPR006448">
    <property type="entry name" value="Phage_term_ssu_P27"/>
</dbReference>
<accession>A0A3P3XL51</accession>
<dbReference type="NCBIfam" id="TIGR01558">
    <property type="entry name" value="sm_term_P27"/>
    <property type="match status" value="1"/>
</dbReference>
<dbReference type="Pfam" id="PF05119">
    <property type="entry name" value="Terminase_4"/>
    <property type="match status" value="1"/>
</dbReference>
<evidence type="ECO:0000256" key="1">
    <source>
        <dbReference type="SAM" id="MobiDB-lite"/>
    </source>
</evidence>
<name>A0A3P3XL51_9SPIR</name>
<feature type="region of interest" description="Disordered" evidence="1">
    <location>
        <begin position="18"/>
        <end position="37"/>
    </location>
</feature>
<proteinExistence type="predicted"/>
<sequence>MPKPRVPTQIKVIRGTFRRNEAPANEPQPDLLKAAPKPPAHLNKWAKRMWKDIAGKLLALGMLTDIDLYTLEVLCEQYGIYRELKDAITHRDTPAGREKISIAQYLAGQNSQTIPEYAAMRAAFERYTALLKEFGLSPASRSRMDIPREPPKAVDPMEELLNAK</sequence>
<gene>
    <name evidence="2" type="ORF">SPIROBIBN47_410013</name>
</gene>